<protein>
    <submittedName>
        <fullName evidence="6">Col_cuticle_N domain-containing protein</fullName>
    </submittedName>
</protein>
<feature type="region of interest" description="Disordered" evidence="2">
    <location>
        <begin position="104"/>
        <end position="130"/>
    </location>
</feature>
<evidence type="ECO:0000256" key="1">
    <source>
        <dbReference type="ARBA" id="ARBA00022737"/>
    </source>
</evidence>
<feature type="compositionally biased region" description="Low complexity" evidence="2">
    <location>
        <begin position="253"/>
        <end position="268"/>
    </location>
</feature>
<keyword evidence="3" id="KW-1133">Transmembrane helix</keyword>
<feature type="domain" description="Nematode cuticle collagen N-terminal" evidence="4">
    <location>
        <begin position="6"/>
        <end position="58"/>
    </location>
</feature>
<dbReference type="Pfam" id="PF01484">
    <property type="entry name" value="Col_cuticle_N"/>
    <property type="match status" value="1"/>
</dbReference>
<feature type="compositionally biased region" description="Pro residues" evidence="2">
    <location>
        <begin position="104"/>
        <end position="115"/>
    </location>
</feature>
<sequence>MSEIKIIVGFGSFCSSLAILACLMVIPSLYQTINEIHGEVQDGVQVFRVETDSAWIQLMDIQITVTPLSKPRANPFGGIFRRKRQDFTGLPDYCQCSPLPKPECAPGPPGPPGEPGIPGGPGLPGPKGVDNTVTYKPIICPQRDASCIKCPAGPPGPPGMVGQSGVAGPDGLPGPLGSPGRNGQPGPRGPPGDSGVPGPPGHPGTNGNIGHDSTRPIGKPGPKGPAGRAGKPGTPGFAGQPGISGAPGPQGPEGPAGKQGNPGSNGNPGAPGGPGLPGSDAAYCPCPPRSTVFVNRRVQ</sequence>
<dbReference type="SMART" id="SM01088">
    <property type="entry name" value="Col_cuticle_N"/>
    <property type="match status" value="1"/>
</dbReference>
<dbReference type="PANTHER" id="PTHR24637:SF194">
    <property type="entry name" value="CUTICLE COLLAGEN 10-RELATED"/>
    <property type="match status" value="1"/>
</dbReference>
<name>A0A7E4ZYY9_PANRE</name>
<dbReference type="Proteomes" id="UP000492821">
    <property type="component" value="Unassembled WGS sequence"/>
</dbReference>
<evidence type="ECO:0000259" key="4">
    <source>
        <dbReference type="SMART" id="SM01088"/>
    </source>
</evidence>
<dbReference type="Pfam" id="PF01391">
    <property type="entry name" value="Collagen"/>
    <property type="match status" value="2"/>
</dbReference>
<keyword evidence="3" id="KW-0472">Membrane</keyword>
<feature type="compositionally biased region" description="Low complexity" evidence="2">
    <location>
        <begin position="160"/>
        <end position="196"/>
    </location>
</feature>
<dbReference type="PROSITE" id="PS51257">
    <property type="entry name" value="PROKAR_LIPOPROTEIN"/>
    <property type="match status" value="1"/>
</dbReference>
<organism evidence="5 6">
    <name type="scientific">Panagrellus redivivus</name>
    <name type="common">Microworm</name>
    <dbReference type="NCBI Taxonomy" id="6233"/>
    <lineage>
        <taxon>Eukaryota</taxon>
        <taxon>Metazoa</taxon>
        <taxon>Ecdysozoa</taxon>
        <taxon>Nematoda</taxon>
        <taxon>Chromadorea</taxon>
        <taxon>Rhabditida</taxon>
        <taxon>Tylenchina</taxon>
        <taxon>Panagrolaimomorpha</taxon>
        <taxon>Panagrolaimoidea</taxon>
        <taxon>Panagrolaimidae</taxon>
        <taxon>Panagrellus</taxon>
    </lineage>
</organism>
<dbReference type="GO" id="GO:0042302">
    <property type="term" value="F:structural constituent of cuticle"/>
    <property type="evidence" value="ECO:0007669"/>
    <property type="project" value="InterPro"/>
</dbReference>
<keyword evidence="5" id="KW-1185">Reference proteome</keyword>
<dbReference type="InterPro" id="IPR008160">
    <property type="entry name" value="Collagen"/>
</dbReference>
<keyword evidence="1" id="KW-0677">Repeat</keyword>
<reference evidence="5" key="1">
    <citation type="journal article" date="2013" name="Genetics">
        <title>The draft genome and transcriptome of Panagrellus redivivus are shaped by the harsh demands of a free-living lifestyle.</title>
        <authorList>
            <person name="Srinivasan J."/>
            <person name="Dillman A.R."/>
            <person name="Macchietto M.G."/>
            <person name="Heikkinen L."/>
            <person name="Lakso M."/>
            <person name="Fracchia K.M."/>
            <person name="Antoshechkin I."/>
            <person name="Mortazavi A."/>
            <person name="Wong G."/>
            <person name="Sternberg P.W."/>
        </authorList>
    </citation>
    <scope>NUCLEOTIDE SEQUENCE [LARGE SCALE GENOMIC DNA]</scope>
    <source>
        <strain evidence="5">MT8872</strain>
    </source>
</reference>
<feature type="compositionally biased region" description="Low complexity" evidence="2">
    <location>
        <begin position="203"/>
        <end position="235"/>
    </location>
</feature>
<dbReference type="InterPro" id="IPR002486">
    <property type="entry name" value="Col_cuticle_N"/>
</dbReference>
<feature type="region of interest" description="Disordered" evidence="2">
    <location>
        <begin position="158"/>
        <end position="299"/>
    </location>
</feature>
<evidence type="ECO:0000256" key="3">
    <source>
        <dbReference type="SAM" id="Phobius"/>
    </source>
</evidence>
<keyword evidence="3" id="KW-0812">Transmembrane</keyword>
<evidence type="ECO:0000256" key="2">
    <source>
        <dbReference type="SAM" id="MobiDB-lite"/>
    </source>
</evidence>
<feature type="transmembrane region" description="Helical" evidence="3">
    <location>
        <begin position="7"/>
        <end position="30"/>
    </location>
</feature>
<dbReference type="PANTHER" id="PTHR24637">
    <property type="entry name" value="COLLAGEN"/>
    <property type="match status" value="1"/>
</dbReference>
<accession>A0A7E4ZYY9</accession>
<proteinExistence type="predicted"/>
<dbReference type="AlphaFoldDB" id="A0A7E4ZYY9"/>
<evidence type="ECO:0000313" key="5">
    <source>
        <dbReference type="Proteomes" id="UP000492821"/>
    </source>
</evidence>
<evidence type="ECO:0000313" key="6">
    <source>
        <dbReference type="WBParaSite" id="Pan_g4437.t1"/>
    </source>
</evidence>
<dbReference type="WBParaSite" id="Pan_g4437.t1">
    <property type="protein sequence ID" value="Pan_g4437.t1"/>
    <property type="gene ID" value="Pan_g4437"/>
</dbReference>
<reference evidence="6" key="2">
    <citation type="submission" date="2020-10" db="UniProtKB">
        <authorList>
            <consortium name="WormBaseParasite"/>
        </authorList>
    </citation>
    <scope>IDENTIFICATION</scope>
</reference>